<proteinExistence type="inferred from homology"/>
<dbReference type="PROSITE" id="PS51140">
    <property type="entry name" value="CUE"/>
    <property type="match status" value="1"/>
</dbReference>
<organism evidence="8 9">
    <name type="scientific">Clonorchis sinensis</name>
    <name type="common">Chinese liver fluke</name>
    <dbReference type="NCBI Taxonomy" id="79923"/>
    <lineage>
        <taxon>Eukaryota</taxon>
        <taxon>Metazoa</taxon>
        <taxon>Spiralia</taxon>
        <taxon>Lophotrochozoa</taxon>
        <taxon>Platyhelminthes</taxon>
        <taxon>Trematoda</taxon>
        <taxon>Digenea</taxon>
        <taxon>Opisthorchiida</taxon>
        <taxon>Opisthorchiata</taxon>
        <taxon>Opisthorchiidae</taxon>
        <taxon>Clonorchis</taxon>
    </lineage>
</organism>
<dbReference type="GO" id="GO:0031624">
    <property type="term" value="F:ubiquitin conjugating enzyme binding"/>
    <property type="evidence" value="ECO:0007669"/>
    <property type="project" value="TreeGrafter"/>
</dbReference>
<feature type="domain" description="C2" evidence="6">
    <location>
        <begin position="256"/>
        <end position="380"/>
    </location>
</feature>
<gene>
    <name evidence="8" type="ORF">CSKR_101618</name>
</gene>
<evidence type="ECO:0000256" key="5">
    <source>
        <dbReference type="ARBA" id="ARBA00023198"/>
    </source>
</evidence>
<dbReference type="InterPro" id="IPR000008">
    <property type="entry name" value="C2_dom"/>
</dbReference>
<dbReference type="EMBL" id="NIRI02000056">
    <property type="protein sequence ID" value="KAG5444132.1"/>
    <property type="molecule type" value="Genomic_DNA"/>
</dbReference>
<dbReference type="InterPro" id="IPR041808">
    <property type="entry name" value="Cue3_CUE"/>
</dbReference>
<dbReference type="Pfam" id="PF02845">
    <property type="entry name" value="CUE"/>
    <property type="match status" value="1"/>
</dbReference>
<dbReference type="GO" id="GO:0005737">
    <property type="term" value="C:cytoplasm"/>
    <property type="evidence" value="ECO:0007669"/>
    <property type="project" value="TreeGrafter"/>
</dbReference>
<reference evidence="8 9" key="1">
    <citation type="journal article" date="2018" name="Biotechnol. Adv.">
        <title>Improved genomic resources and new bioinformatic workflow for the carcinogenic parasite Clonorchis sinensis: Biotechnological implications.</title>
        <authorList>
            <person name="Wang D."/>
            <person name="Korhonen P.K."/>
            <person name="Gasser R.B."/>
            <person name="Young N.D."/>
        </authorList>
    </citation>
    <scope>NUCLEOTIDE SEQUENCE [LARGE SCALE GENOMIC DNA]</scope>
    <source>
        <strain evidence="8">Cs-k2</strain>
    </source>
</reference>
<dbReference type="InterPro" id="IPR009060">
    <property type="entry name" value="UBA-like_sf"/>
</dbReference>
<comment type="similarity">
    <text evidence="1">Belongs to the tollip family.</text>
</comment>
<dbReference type="SMART" id="SM00546">
    <property type="entry name" value="CUE"/>
    <property type="match status" value="1"/>
</dbReference>
<dbReference type="Pfam" id="PF00168">
    <property type="entry name" value="C2"/>
    <property type="match status" value="1"/>
</dbReference>
<dbReference type="InterPro" id="IPR003892">
    <property type="entry name" value="CUE"/>
</dbReference>
<dbReference type="InterPro" id="IPR035892">
    <property type="entry name" value="C2_domain_sf"/>
</dbReference>
<evidence type="ECO:0000259" key="7">
    <source>
        <dbReference type="PROSITE" id="PS51140"/>
    </source>
</evidence>
<comment type="caution">
    <text evidence="8">The sequence shown here is derived from an EMBL/GenBank/DDBJ whole genome shotgun (WGS) entry which is preliminary data.</text>
</comment>
<keyword evidence="4" id="KW-0072">Autophagy</keyword>
<dbReference type="OrthoDB" id="9942608at2759"/>
<keyword evidence="5" id="KW-0395">Inflammatory response</keyword>
<name>A0A8T1M5F3_CLOSI</name>
<dbReference type="GO" id="GO:0043130">
    <property type="term" value="F:ubiquitin binding"/>
    <property type="evidence" value="ECO:0007669"/>
    <property type="project" value="InterPro"/>
</dbReference>
<keyword evidence="3" id="KW-0391">Immunity</keyword>
<evidence type="ECO:0000259" key="6">
    <source>
        <dbReference type="PROSITE" id="PS50004"/>
    </source>
</evidence>
<evidence type="ECO:0000313" key="9">
    <source>
        <dbReference type="Proteomes" id="UP000286415"/>
    </source>
</evidence>
<dbReference type="GO" id="GO:0006914">
    <property type="term" value="P:autophagy"/>
    <property type="evidence" value="ECO:0007669"/>
    <property type="project" value="UniProtKB-KW"/>
</dbReference>
<dbReference type="PANTHER" id="PTHR16461:SF5">
    <property type="entry name" value="TOLL-INTERACTING PROTEIN"/>
    <property type="match status" value="1"/>
</dbReference>
<dbReference type="Gene3D" id="2.60.40.150">
    <property type="entry name" value="C2 domain"/>
    <property type="match status" value="1"/>
</dbReference>
<accession>A0A8T1M5F3</accession>
<dbReference type="GO" id="GO:0006511">
    <property type="term" value="P:ubiquitin-dependent protein catabolic process"/>
    <property type="evidence" value="ECO:0007669"/>
    <property type="project" value="TreeGrafter"/>
</dbReference>
<dbReference type="Gene3D" id="1.10.8.10">
    <property type="entry name" value="DNA helicase RuvA subunit, C-terminal domain"/>
    <property type="match status" value="1"/>
</dbReference>
<dbReference type="SMART" id="SM00239">
    <property type="entry name" value="C2"/>
    <property type="match status" value="1"/>
</dbReference>
<dbReference type="PANTHER" id="PTHR16461">
    <property type="entry name" value="TOLL-INTERACTING PROTEIN"/>
    <property type="match status" value="1"/>
</dbReference>
<evidence type="ECO:0000256" key="4">
    <source>
        <dbReference type="ARBA" id="ARBA00023006"/>
    </source>
</evidence>
<dbReference type="SUPFAM" id="SSF49562">
    <property type="entry name" value="C2 domain (Calcium/lipid-binding domain, CaLB)"/>
    <property type="match status" value="1"/>
</dbReference>
<sequence>MSLGFEPIQCCSSALHFVVVKCVPNRGVALFSLFDIACITTGSDPRRAMSYAYSISVGERPWSTSTSWAQEAGSESPIIVPMTKLKRKGEIGQSCLIPFGVVNSGIPLHVCVQRVRIYEEPFCSTDTAIVLGGPQSQSQLSCKGRRPFLGAGNNVTVPEFVGAMEPRLVFTDLSLPVFSQPSKDKSREHLQRHSCQADATVVFTHMDPLFEGYARRRTIQPIISFVKMATDLSVTESTPSATSLAEKRRQCLLCPLPNDFLRVLPYNEDLRARGAVQKEERYLELVINEARLVKNYGLTAMNPYCRVRLGDARYETQTAMSSSKHPVWNEVCRLPLRSDTHLLSIVLMNEGLVLSDSKIAWATIPLPQAILEGECVDMWYELSGKQGEDLEGTIHLAMRIRTVLRLDPSYRVNAARAQGQQQPTRPITAEDIQAIKEVFPSIQDDTIQTLLESHDGNRDEVTSELLRMTNET</sequence>
<dbReference type="AlphaFoldDB" id="A0A8T1M5F3"/>
<reference evidence="8 9" key="2">
    <citation type="journal article" date="2021" name="Genomics">
        <title>High-quality reference genome for Clonorchis sinensis.</title>
        <authorList>
            <person name="Young N.D."/>
            <person name="Stroehlein A.J."/>
            <person name="Kinkar L."/>
            <person name="Wang T."/>
            <person name="Sohn W.M."/>
            <person name="Chang B.C.H."/>
            <person name="Kaur P."/>
            <person name="Weisz D."/>
            <person name="Dudchenko O."/>
            <person name="Aiden E.L."/>
            <person name="Korhonen P.K."/>
            <person name="Gasser R.B."/>
        </authorList>
    </citation>
    <scope>NUCLEOTIDE SEQUENCE [LARGE SCALE GENOMIC DNA]</scope>
    <source>
        <strain evidence="8">Cs-k2</strain>
    </source>
</reference>
<dbReference type="GO" id="GO:0045087">
    <property type="term" value="P:innate immune response"/>
    <property type="evidence" value="ECO:0007669"/>
    <property type="project" value="UniProtKB-KW"/>
</dbReference>
<dbReference type="SUPFAM" id="SSF46934">
    <property type="entry name" value="UBA-like"/>
    <property type="match status" value="1"/>
</dbReference>
<feature type="domain" description="CUE" evidence="7">
    <location>
        <begin position="427"/>
        <end position="470"/>
    </location>
</feature>
<dbReference type="CDD" id="cd14373">
    <property type="entry name" value="CUE_Cue3p_like"/>
    <property type="match status" value="1"/>
</dbReference>
<evidence type="ECO:0000256" key="3">
    <source>
        <dbReference type="ARBA" id="ARBA00022859"/>
    </source>
</evidence>
<keyword evidence="2" id="KW-0399">Innate immunity</keyword>
<keyword evidence="9" id="KW-1185">Reference proteome</keyword>
<evidence type="ECO:0000256" key="1">
    <source>
        <dbReference type="ARBA" id="ARBA00009278"/>
    </source>
</evidence>
<evidence type="ECO:0000256" key="2">
    <source>
        <dbReference type="ARBA" id="ARBA00022588"/>
    </source>
</evidence>
<protein>
    <submittedName>
        <fullName evidence="8">Toll-interacting protein B</fullName>
    </submittedName>
</protein>
<dbReference type="PROSITE" id="PS50004">
    <property type="entry name" value="C2"/>
    <property type="match status" value="1"/>
</dbReference>
<evidence type="ECO:0000313" key="8">
    <source>
        <dbReference type="EMBL" id="KAG5444132.1"/>
    </source>
</evidence>
<dbReference type="Proteomes" id="UP000286415">
    <property type="component" value="Unassembled WGS sequence"/>
</dbReference>